<dbReference type="AlphaFoldDB" id="W9QUT1"/>
<sequence>MVNKSADIGSASGGCVGCARLFGVLQARGRTVLEARLRSALGWCFSARGLLARARAGFCCCLLCVVTSAGALCWLCSCSA</sequence>
<organism evidence="1 2">
    <name type="scientific">Morus notabilis</name>
    <dbReference type="NCBI Taxonomy" id="981085"/>
    <lineage>
        <taxon>Eukaryota</taxon>
        <taxon>Viridiplantae</taxon>
        <taxon>Streptophyta</taxon>
        <taxon>Embryophyta</taxon>
        <taxon>Tracheophyta</taxon>
        <taxon>Spermatophyta</taxon>
        <taxon>Magnoliopsida</taxon>
        <taxon>eudicotyledons</taxon>
        <taxon>Gunneridae</taxon>
        <taxon>Pentapetalae</taxon>
        <taxon>rosids</taxon>
        <taxon>fabids</taxon>
        <taxon>Rosales</taxon>
        <taxon>Moraceae</taxon>
        <taxon>Moreae</taxon>
        <taxon>Morus</taxon>
    </lineage>
</organism>
<evidence type="ECO:0000313" key="2">
    <source>
        <dbReference type="Proteomes" id="UP000030645"/>
    </source>
</evidence>
<dbReference type="Proteomes" id="UP000030645">
    <property type="component" value="Unassembled WGS sequence"/>
</dbReference>
<gene>
    <name evidence="1" type="ORF">L484_019922</name>
</gene>
<accession>W9QUT1</accession>
<reference evidence="2" key="1">
    <citation type="submission" date="2013-01" db="EMBL/GenBank/DDBJ databases">
        <title>Draft Genome Sequence of a Mulberry Tree, Morus notabilis C.K. Schneid.</title>
        <authorList>
            <person name="He N."/>
            <person name="Zhao S."/>
        </authorList>
    </citation>
    <scope>NUCLEOTIDE SEQUENCE</scope>
</reference>
<dbReference type="EMBL" id="KE344209">
    <property type="protein sequence ID" value="EXB54790.1"/>
    <property type="molecule type" value="Genomic_DNA"/>
</dbReference>
<proteinExistence type="predicted"/>
<evidence type="ECO:0000313" key="1">
    <source>
        <dbReference type="EMBL" id="EXB54790.1"/>
    </source>
</evidence>
<name>W9QUT1_9ROSA</name>
<keyword evidence="2" id="KW-1185">Reference proteome</keyword>
<protein>
    <submittedName>
        <fullName evidence="1">Uncharacterized protein</fullName>
    </submittedName>
</protein>